<dbReference type="OrthoDB" id="9794725at2"/>
<dbReference type="Pfam" id="PF13472">
    <property type="entry name" value="Lipase_GDSL_2"/>
    <property type="match status" value="1"/>
</dbReference>
<name>A0A5B8W9X3_9SPHI</name>
<dbReference type="Proteomes" id="UP000321362">
    <property type="component" value="Chromosome"/>
</dbReference>
<dbReference type="KEGG" id="mgk:FSB76_24995"/>
<dbReference type="Pfam" id="PF13385">
    <property type="entry name" value="Laminin_G_3"/>
    <property type="match status" value="1"/>
</dbReference>
<organism evidence="2 3">
    <name type="scientific">Mucilaginibacter ginsenosidivorax</name>
    <dbReference type="NCBI Taxonomy" id="862126"/>
    <lineage>
        <taxon>Bacteria</taxon>
        <taxon>Pseudomonadati</taxon>
        <taxon>Bacteroidota</taxon>
        <taxon>Sphingobacteriia</taxon>
        <taxon>Sphingobacteriales</taxon>
        <taxon>Sphingobacteriaceae</taxon>
        <taxon>Mucilaginibacter</taxon>
    </lineage>
</organism>
<dbReference type="AlphaFoldDB" id="A0A5B8W9X3"/>
<evidence type="ECO:0000259" key="1">
    <source>
        <dbReference type="Pfam" id="PF13472"/>
    </source>
</evidence>
<reference evidence="2 3" key="1">
    <citation type="journal article" date="2013" name="J. Microbiol.">
        <title>Mucilaginibacter ginsenosidivorax sp. nov., with ginsenoside converting activity isolated from sediment.</title>
        <authorList>
            <person name="Kim J.K."/>
            <person name="Choi T.E."/>
            <person name="Liu Q.M."/>
            <person name="Park H.Y."/>
            <person name="Yi T.H."/>
            <person name="Yoon M.H."/>
            <person name="Kim S.C."/>
            <person name="Im W.T."/>
        </authorList>
    </citation>
    <scope>NUCLEOTIDE SEQUENCE [LARGE SCALE GENOMIC DNA]</scope>
    <source>
        <strain evidence="2 3">KHI28</strain>
    </source>
</reference>
<dbReference type="RefSeq" id="WP_147058264.1">
    <property type="nucleotide sequence ID" value="NZ_CP042437.1"/>
</dbReference>
<gene>
    <name evidence="2" type="ORF">FSB76_24995</name>
</gene>
<dbReference type="GO" id="GO:0016788">
    <property type="term" value="F:hydrolase activity, acting on ester bonds"/>
    <property type="evidence" value="ECO:0007669"/>
    <property type="project" value="UniProtKB-ARBA"/>
</dbReference>
<dbReference type="Gene3D" id="3.40.50.1110">
    <property type="entry name" value="SGNH hydrolase"/>
    <property type="match status" value="1"/>
</dbReference>
<dbReference type="InterPro" id="IPR013830">
    <property type="entry name" value="SGNH_hydro"/>
</dbReference>
<dbReference type="SUPFAM" id="SSF49899">
    <property type="entry name" value="Concanavalin A-like lectins/glucanases"/>
    <property type="match status" value="1"/>
</dbReference>
<dbReference type="InterPro" id="IPR036514">
    <property type="entry name" value="SGNH_hydro_sf"/>
</dbReference>
<protein>
    <recommendedName>
        <fullName evidence="1">SGNH hydrolase-type esterase domain-containing protein</fullName>
    </recommendedName>
</protein>
<dbReference type="Gene3D" id="2.60.120.200">
    <property type="match status" value="1"/>
</dbReference>
<sequence length="813" mass="86875">MKRPLTDHEYQINGGEWIGCTTSNCTDHGDGTYTITDGLDVNIPIGSLKVRVKALGINPASAVLQNTAAFNGQEGSDIPLFYINQVKTMAVGDADQLLSVVSSSAGAVTFVSSDTSKATIVVSDGNSYLHAVATGDVTVTAYQAADSSYTTATDHCLFTVVAATTVDDITYSTVALGKAATADNGSFNVRDLTTYTLRKYSMVSGKAVYQKTIPSTVLTTIKAVKEIIYSESLGAMPASPIVDVDSSFAAYHFNKLKNIGASNTLDNNLVQFAGFKRVADHGTVTITQLSVNSYQFDFVAAYGDGYGAFVNCLQDVTLPAGAWSLACEVRLLPGDSGKSAYYGLVLDGSGASYLTMALTDTDQTITYPVFENNTDTGVGYGFPLAASLTGVATTLSIIVSNIRFIPGVGSGVASELIPDLVFNKGIDYLANGVNADLSFKFSNAIAGAGNGLIHYEADGASLTIPQATMLIAMKIPSSGFLSYNVLASQSGEGLLFYLNDRFLTYVGTWFGTISETAYDFMQNEWFILAISYSETVADIYINGLRIAKRVGAFGNITLDRLLFLGGDNNDFKAYGDLSTLSFWNSKLSDANIAAATTIVKNRMRLKNHFVPKPKYFYISEGDSITWLNDSYQRLLRDAYTPQLFGSNPAENGAVLGNPGDTLPANSMYARQSWVNQAIVDAIADGRKVVMTILIGTNDMGALTSSAAVTAYYTKLCDYVGTARALGAKVAMSTILDIDNLGFMSADKTYLIRLNNLIRGDATQWDGLIDYYADPAFTTATTTYYNSDLVHPNGAGFAKMKVIAKPVLDALLAL</sequence>
<dbReference type="SUPFAM" id="SSF52266">
    <property type="entry name" value="SGNH hydrolase"/>
    <property type="match status" value="1"/>
</dbReference>
<feature type="domain" description="SGNH hydrolase-type esterase" evidence="1">
    <location>
        <begin position="621"/>
        <end position="796"/>
    </location>
</feature>
<proteinExistence type="predicted"/>
<evidence type="ECO:0000313" key="2">
    <source>
        <dbReference type="EMBL" id="QEC79048.1"/>
    </source>
</evidence>
<dbReference type="InterPro" id="IPR013320">
    <property type="entry name" value="ConA-like_dom_sf"/>
</dbReference>
<keyword evidence="3" id="KW-1185">Reference proteome</keyword>
<dbReference type="GO" id="GO:0005975">
    <property type="term" value="P:carbohydrate metabolic process"/>
    <property type="evidence" value="ECO:0007669"/>
    <property type="project" value="UniProtKB-ARBA"/>
</dbReference>
<dbReference type="GO" id="GO:0004553">
    <property type="term" value="F:hydrolase activity, hydrolyzing O-glycosyl compounds"/>
    <property type="evidence" value="ECO:0007669"/>
    <property type="project" value="UniProtKB-ARBA"/>
</dbReference>
<dbReference type="EMBL" id="CP042437">
    <property type="protein sequence ID" value="QEC79048.1"/>
    <property type="molecule type" value="Genomic_DNA"/>
</dbReference>
<dbReference type="CDD" id="cd00229">
    <property type="entry name" value="SGNH_hydrolase"/>
    <property type="match status" value="1"/>
</dbReference>
<evidence type="ECO:0000313" key="3">
    <source>
        <dbReference type="Proteomes" id="UP000321362"/>
    </source>
</evidence>
<accession>A0A5B8W9X3</accession>